<protein>
    <submittedName>
        <fullName evidence="9">Type II toxin-antitoxin system VapC family toxin</fullName>
    </submittedName>
</protein>
<dbReference type="Gene3D" id="3.40.50.1010">
    <property type="entry name" value="5'-nuclease"/>
    <property type="match status" value="1"/>
</dbReference>
<feature type="domain" description="PIN" evidence="8">
    <location>
        <begin position="2"/>
        <end position="114"/>
    </location>
</feature>
<comment type="similarity">
    <text evidence="7">Belongs to the PINc/VapC protein family.</text>
</comment>
<name>A0A831ZSZ6_9BACT</name>
<dbReference type="EMBL" id="DSTK01000036">
    <property type="protein sequence ID" value="HFK98054.1"/>
    <property type="molecule type" value="Genomic_DNA"/>
</dbReference>
<dbReference type="PANTHER" id="PTHR33653:SF1">
    <property type="entry name" value="RIBONUCLEASE VAPC2"/>
    <property type="match status" value="1"/>
</dbReference>
<evidence type="ECO:0000256" key="3">
    <source>
        <dbReference type="ARBA" id="ARBA00022722"/>
    </source>
</evidence>
<proteinExistence type="inferred from homology"/>
<evidence type="ECO:0000256" key="1">
    <source>
        <dbReference type="ARBA" id="ARBA00001946"/>
    </source>
</evidence>
<dbReference type="PANTHER" id="PTHR33653">
    <property type="entry name" value="RIBONUCLEASE VAPC2"/>
    <property type="match status" value="1"/>
</dbReference>
<evidence type="ECO:0000256" key="6">
    <source>
        <dbReference type="ARBA" id="ARBA00022842"/>
    </source>
</evidence>
<dbReference type="GO" id="GO:0046872">
    <property type="term" value="F:metal ion binding"/>
    <property type="evidence" value="ECO:0007669"/>
    <property type="project" value="UniProtKB-KW"/>
</dbReference>
<dbReference type="InterPro" id="IPR050556">
    <property type="entry name" value="Type_II_TA_system_RNase"/>
</dbReference>
<keyword evidence="5" id="KW-0378">Hydrolase</keyword>
<keyword evidence="3" id="KW-0540">Nuclease</keyword>
<gene>
    <name evidence="9" type="ORF">ENS06_12145</name>
</gene>
<evidence type="ECO:0000256" key="5">
    <source>
        <dbReference type="ARBA" id="ARBA00022801"/>
    </source>
</evidence>
<keyword evidence="6" id="KW-0460">Magnesium</keyword>
<dbReference type="GO" id="GO:0016787">
    <property type="term" value="F:hydrolase activity"/>
    <property type="evidence" value="ECO:0007669"/>
    <property type="project" value="UniProtKB-KW"/>
</dbReference>
<dbReference type="GO" id="GO:0004518">
    <property type="term" value="F:nuclease activity"/>
    <property type="evidence" value="ECO:0007669"/>
    <property type="project" value="UniProtKB-KW"/>
</dbReference>
<evidence type="ECO:0000256" key="7">
    <source>
        <dbReference type="ARBA" id="ARBA00038093"/>
    </source>
</evidence>
<evidence type="ECO:0000313" key="9">
    <source>
        <dbReference type="EMBL" id="HFK98054.1"/>
    </source>
</evidence>
<evidence type="ECO:0000259" key="8">
    <source>
        <dbReference type="Pfam" id="PF01850"/>
    </source>
</evidence>
<keyword evidence="4" id="KW-0479">Metal-binding</keyword>
<evidence type="ECO:0000256" key="4">
    <source>
        <dbReference type="ARBA" id="ARBA00022723"/>
    </source>
</evidence>
<accession>A0A831ZSZ6</accession>
<sequence>MILLDSDVMIDLLRQYPPAVAWFDTLDPDKEIALPGYVVMELIQGCRNKEEQERLQHALMPYGVVWPLPADCDGALELFLMYHLSHGAGLLDVLIAQTALSLGVPLYTFNQKHYHFLNELQTIQPYARS</sequence>
<reference evidence="9" key="1">
    <citation type="journal article" date="2020" name="mSystems">
        <title>Genome- and Community-Level Interaction Insights into Carbon Utilization and Element Cycling Functions of Hydrothermarchaeota in Hydrothermal Sediment.</title>
        <authorList>
            <person name="Zhou Z."/>
            <person name="Liu Y."/>
            <person name="Xu W."/>
            <person name="Pan J."/>
            <person name="Luo Z.H."/>
            <person name="Li M."/>
        </authorList>
    </citation>
    <scope>NUCLEOTIDE SEQUENCE [LARGE SCALE GENOMIC DNA]</scope>
    <source>
        <strain evidence="9">SpSt-456</strain>
    </source>
</reference>
<evidence type="ECO:0000256" key="2">
    <source>
        <dbReference type="ARBA" id="ARBA00022649"/>
    </source>
</evidence>
<dbReference type="SUPFAM" id="SSF88723">
    <property type="entry name" value="PIN domain-like"/>
    <property type="match status" value="1"/>
</dbReference>
<keyword evidence="2" id="KW-1277">Toxin-antitoxin system</keyword>
<dbReference type="InterPro" id="IPR029060">
    <property type="entry name" value="PIN-like_dom_sf"/>
</dbReference>
<organism evidence="9">
    <name type="scientific">Desulfacinum infernum</name>
    <dbReference type="NCBI Taxonomy" id="35837"/>
    <lineage>
        <taxon>Bacteria</taxon>
        <taxon>Pseudomonadati</taxon>
        <taxon>Thermodesulfobacteriota</taxon>
        <taxon>Syntrophobacteria</taxon>
        <taxon>Syntrophobacterales</taxon>
        <taxon>Syntrophobacteraceae</taxon>
        <taxon>Desulfacinum</taxon>
    </lineage>
</organism>
<dbReference type="AlphaFoldDB" id="A0A831ZSZ6"/>
<dbReference type="Pfam" id="PF01850">
    <property type="entry name" value="PIN"/>
    <property type="match status" value="1"/>
</dbReference>
<comment type="cofactor">
    <cofactor evidence="1">
        <name>Mg(2+)</name>
        <dbReference type="ChEBI" id="CHEBI:18420"/>
    </cofactor>
</comment>
<dbReference type="InterPro" id="IPR002716">
    <property type="entry name" value="PIN_dom"/>
</dbReference>
<comment type="caution">
    <text evidence="9">The sequence shown here is derived from an EMBL/GenBank/DDBJ whole genome shotgun (WGS) entry which is preliminary data.</text>
</comment>